<evidence type="ECO:0000313" key="2">
    <source>
        <dbReference type="EMBL" id="OEL22937.1"/>
    </source>
</evidence>
<dbReference type="GO" id="GO:0080031">
    <property type="term" value="F:methyl salicylate esterase activity"/>
    <property type="evidence" value="ECO:0007669"/>
    <property type="project" value="TreeGrafter"/>
</dbReference>
<dbReference type="EMBL" id="LWDX02044105">
    <property type="protein sequence ID" value="OEL22937.1"/>
    <property type="molecule type" value="Genomic_DNA"/>
</dbReference>
<dbReference type="GO" id="GO:0009696">
    <property type="term" value="P:salicylic acid metabolic process"/>
    <property type="evidence" value="ECO:0007669"/>
    <property type="project" value="TreeGrafter"/>
</dbReference>
<dbReference type="InterPro" id="IPR045889">
    <property type="entry name" value="MES/HNL"/>
</dbReference>
<comment type="caution">
    <text evidence="2">The sequence shown here is derived from an EMBL/GenBank/DDBJ whole genome shotgun (WGS) entry which is preliminary data.</text>
</comment>
<feature type="region of interest" description="Disordered" evidence="1">
    <location>
        <begin position="79"/>
        <end position="104"/>
    </location>
</feature>
<dbReference type="AlphaFoldDB" id="A0A1E5VD05"/>
<feature type="region of interest" description="Disordered" evidence="1">
    <location>
        <begin position="1"/>
        <end position="44"/>
    </location>
</feature>
<dbReference type="Proteomes" id="UP000095767">
    <property type="component" value="Unassembled WGS sequence"/>
</dbReference>
<dbReference type="SUPFAM" id="SSF53474">
    <property type="entry name" value="alpha/beta-Hydrolases"/>
    <property type="match status" value="1"/>
</dbReference>
<accession>A0A1E5VD05</accession>
<sequence>MGSLISCLSDPCPSSASPPPAAKRRSSTSSRGRGGGGGRESAKAAMAIDEEALAAAAALVLGQRGAVGAFERSASVRYAARRQGQGPPLPRSCSTRPRSLADPELQPQQLLAKDLNTKDLETNIIVLVHGGGFGAWCWYKTISLLEDSGFKVNAIDLTGSGIHSYDTNKISSLSEYAEPLTSYLKGLGDSEKDVSLASVSMRPIPFAPVLEKLQLTAEKYGSVRRFYVEATEDNAIPLPLQQSMCGTNPPEKVLRLKGADHAPFFSKPQALHKTLVEIAAMPPVQAS</sequence>
<reference evidence="2 3" key="1">
    <citation type="submission" date="2016-09" db="EMBL/GenBank/DDBJ databases">
        <title>The draft genome of Dichanthelium oligosanthes: A C3 panicoid grass species.</title>
        <authorList>
            <person name="Studer A.J."/>
            <person name="Schnable J.C."/>
            <person name="Brutnell T.P."/>
        </authorList>
    </citation>
    <scope>NUCLEOTIDE SEQUENCE [LARGE SCALE GENOMIC DNA]</scope>
    <source>
        <strain evidence="3">cv. Kellogg 1175</strain>
        <tissue evidence="2">Leaf</tissue>
    </source>
</reference>
<dbReference type="OrthoDB" id="1263307at2759"/>
<dbReference type="GO" id="GO:0080030">
    <property type="term" value="F:methyl indole-3-acetate esterase activity"/>
    <property type="evidence" value="ECO:0007669"/>
    <property type="project" value="TreeGrafter"/>
</dbReference>
<dbReference type="GO" id="GO:0080032">
    <property type="term" value="F:methyl jasmonate esterase activity"/>
    <property type="evidence" value="ECO:0007669"/>
    <property type="project" value="TreeGrafter"/>
</dbReference>
<dbReference type="PANTHER" id="PTHR10992">
    <property type="entry name" value="METHYLESTERASE FAMILY MEMBER"/>
    <property type="match status" value="1"/>
</dbReference>
<dbReference type="GO" id="GO:0009694">
    <property type="term" value="P:jasmonic acid metabolic process"/>
    <property type="evidence" value="ECO:0007669"/>
    <property type="project" value="TreeGrafter"/>
</dbReference>
<dbReference type="Gene3D" id="3.40.50.1820">
    <property type="entry name" value="alpha/beta hydrolase"/>
    <property type="match status" value="2"/>
</dbReference>
<dbReference type="STRING" id="888268.A0A1E5VD05"/>
<protein>
    <submittedName>
        <fullName evidence="2">Putative methylesterase 11, chloroplastic</fullName>
    </submittedName>
</protein>
<dbReference type="InterPro" id="IPR029058">
    <property type="entry name" value="AB_hydrolase_fold"/>
</dbReference>
<proteinExistence type="predicted"/>
<name>A0A1E5VD05_9POAL</name>
<gene>
    <name evidence="2" type="ORF">BAE44_0016041</name>
</gene>
<evidence type="ECO:0000256" key="1">
    <source>
        <dbReference type="SAM" id="MobiDB-lite"/>
    </source>
</evidence>
<keyword evidence="3" id="KW-1185">Reference proteome</keyword>
<dbReference type="PANTHER" id="PTHR10992:SF872">
    <property type="entry name" value="METHYLESTERASE 11, CHLOROPLASTIC-RELATED"/>
    <property type="match status" value="1"/>
</dbReference>
<evidence type="ECO:0000313" key="3">
    <source>
        <dbReference type="Proteomes" id="UP000095767"/>
    </source>
</evidence>
<organism evidence="2 3">
    <name type="scientific">Dichanthelium oligosanthes</name>
    <dbReference type="NCBI Taxonomy" id="888268"/>
    <lineage>
        <taxon>Eukaryota</taxon>
        <taxon>Viridiplantae</taxon>
        <taxon>Streptophyta</taxon>
        <taxon>Embryophyta</taxon>
        <taxon>Tracheophyta</taxon>
        <taxon>Spermatophyta</taxon>
        <taxon>Magnoliopsida</taxon>
        <taxon>Liliopsida</taxon>
        <taxon>Poales</taxon>
        <taxon>Poaceae</taxon>
        <taxon>PACMAD clade</taxon>
        <taxon>Panicoideae</taxon>
        <taxon>Panicodae</taxon>
        <taxon>Paniceae</taxon>
        <taxon>Dichantheliinae</taxon>
        <taxon>Dichanthelium</taxon>
    </lineage>
</organism>